<dbReference type="GO" id="GO:0016052">
    <property type="term" value="P:carbohydrate catabolic process"/>
    <property type="evidence" value="ECO:0007669"/>
    <property type="project" value="InterPro"/>
</dbReference>
<dbReference type="InterPro" id="IPR006311">
    <property type="entry name" value="TAT_signal"/>
</dbReference>
<dbReference type="InterPro" id="IPR050985">
    <property type="entry name" value="Alpha-glycosidase_related"/>
</dbReference>
<dbReference type="InterPro" id="IPR013785">
    <property type="entry name" value="Aldolase_TIM"/>
</dbReference>
<dbReference type="AlphaFoldDB" id="A0A1H3UD37"/>
<reference evidence="5" key="1">
    <citation type="submission" date="2016-10" db="EMBL/GenBank/DDBJ databases">
        <authorList>
            <person name="Varghese N."/>
            <person name="Submissions S."/>
        </authorList>
    </citation>
    <scope>NUCLEOTIDE SEQUENCE [LARGE SCALE GENOMIC DNA]</scope>
    <source>
        <strain evidence="5">DSM 44718</strain>
    </source>
</reference>
<dbReference type="EMBL" id="FNQB01000004">
    <property type="protein sequence ID" value="SDZ59569.1"/>
    <property type="molecule type" value="Genomic_DNA"/>
</dbReference>
<dbReference type="PANTHER" id="PTHR43053:SF3">
    <property type="entry name" value="ALPHA-GALACTOSIDASE C-RELATED"/>
    <property type="match status" value="1"/>
</dbReference>
<dbReference type="Pfam" id="PF02065">
    <property type="entry name" value="Melibiase"/>
    <property type="match status" value="1"/>
</dbReference>
<dbReference type="RefSeq" id="WP_090801342.1">
    <property type="nucleotide sequence ID" value="NZ_BOND01000005.1"/>
</dbReference>
<evidence type="ECO:0000256" key="1">
    <source>
        <dbReference type="ARBA" id="ARBA00022801"/>
    </source>
</evidence>
<keyword evidence="2" id="KW-0326">Glycosidase</keyword>
<gene>
    <name evidence="4" type="ORF">SAMN05421684_6901</name>
</gene>
<protein>
    <submittedName>
        <fullName evidence="4">Alpha-galactosidase</fullName>
    </submittedName>
</protein>
<evidence type="ECO:0000313" key="4">
    <source>
        <dbReference type="EMBL" id="SDZ59569.1"/>
    </source>
</evidence>
<feature type="chain" id="PRO_5011627607" evidence="3">
    <location>
        <begin position="35"/>
        <end position="691"/>
    </location>
</feature>
<evidence type="ECO:0000256" key="2">
    <source>
        <dbReference type="ARBA" id="ARBA00023295"/>
    </source>
</evidence>
<accession>A0A1H3UD37</accession>
<evidence type="ECO:0000256" key="3">
    <source>
        <dbReference type="SAM" id="SignalP"/>
    </source>
</evidence>
<organism evidence="4 5">
    <name type="scientific">Asanoa ishikariensis</name>
    <dbReference type="NCBI Taxonomy" id="137265"/>
    <lineage>
        <taxon>Bacteria</taxon>
        <taxon>Bacillati</taxon>
        <taxon>Actinomycetota</taxon>
        <taxon>Actinomycetes</taxon>
        <taxon>Micromonosporales</taxon>
        <taxon>Micromonosporaceae</taxon>
        <taxon>Asanoa</taxon>
    </lineage>
</organism>
<evidence type="ECO:0000313" key="5">
    <source>
        <dbReference type="Proteomes" id="UP000199632"/>
    </source>
</evidence>
<feature type="signal peptide" evidence="3">
    <location>
        <begin position="1"/>
        <end position="34"/>
    </location>
</feature>
<dbReference type="STRING" id="137265.SAMN05421684_6901"/>
<dbReference type="CDD" id="cd14791">
    <property type="entry name" value="GH36"/>
    <property type="match status" value="1"/>
</dbReference>
<keyword evidence="3" id="KW-0732">Signal</keyword>
<dbReference type="InterPro" id="IPR002252">
    <property type="entry name" value="Glyco_hydro_36"/>
</dbReference>
<dbReference type="InterPro" id="IPR017853">
    <property type="entry name" value="GH"/>
</dbReference>
<proteinExistence type="predicted"/>
<dbReference type="PROSITE" id="PS51318">
    <property type="entry name" value="TAT"/>
    <property type="match status" value="1"/>
</dbReference>
<dbReference type="GO" id="GO:0004557">
    <property type="term" value="F:alpha-galactosidase activity"/>
    <property type="evidence" value="ECO:0007669"/>
    <property type="project" value="InterPro"/>
</dbReference>
<dbReference type="Proteomes" id="UP000199632">
    <property type="component" value="Unassembled WGS sequence"/>
</dbReference>
<sequence>MTDLNRRTVLKLALGGAGLAAIPAVALGATPAAAKPKHDHDHDTVGVGDDSITVEFDEKLHTRVALQGVDVTRFDASEVLVLGATTVGDFAYRGHDTRKTKHSRHGAGVQVTVWGDSAEGVRKTVELTSFQRLAGMVVMSVTYANRSQADLAVTGWRSGAHEVLEKPGGFYTFSGTTYRNRRDWVRPVTATFSQKNSLGMDSSDYGGGTPVASVWRPDGGISVGHVEPVARILRLPVSKSAGGASIAVEGDVVRTLKPGEKLTTDTTFLTAHPGDHFVALQRYRDYMSDIGQRAPKSPKSSFESIWCAWGYERNFTTEQVIATLPKVREVGLKWAGLDDGWQTNEGDWDINLAKFPRGEADMKAFTKAIRDQGMRPRLWWAPLAADPESNLFKNRPDMLLLDSKGAMQRVTWWNAWTLCPAYQPVIDYFAAQAKKYIGEWGYEGLKIDGQHLNGVTPCYNPAHGHKRPEESTEGLAQFWKAVYDAAHKANRNAVIELCPCGTAFAFHNLPYIDQYPGSDPESSYQVRHKGKTMHALMGTGASYAGDHVELSDNGDDFASTYGVGGVLSTKFTYPTGPDNDTLLTPEKEVVWRKWVKLYNKNMLPTGEYRGELYDIGFDKPETHVVSKDRALHYAFYAATFDGTVELRGLGKGKYRLTDPFNGVSLGTVDARHNTVKVKFEKFQLIVAEPTH</sequence>
<dbReference type="SUPFAM" id="SSF51445">
    <property type="entry name" value="(Trans)glycosidases"/>
    <property type="match status" value="1"/>
</dbReference>
<dbReference type="OrthoDB" id="9758822at2"/>
<name>A0A1H3UD37_9ACTN</name>
<dbReference type="PANTHER" id="PTHR43053">
    <property type="entry name" value="GLYCOSIDASE FAMILY 31"/>
    <property type="match status" value="1"/>
</dbReference>
<keyword evidence="5" id="KW-1185">Reference proteome</keyword>
<keyword evidence="1" id="KW-0378">Hydrolase</keyword>
<dbReference type="Gene3D" id="3.20.20.70">
    <property type="entry name" value="Aldolase class I"/>
    <property type="match status" value="1"/>
</dbReference>